<sequence>MENHGDGGSNFDIPGIQQRAGDFVASSMDAIITFNEQWKIVLFNPAAERVFGYRASEVLGSSVDMLLAERFRQIQCSHAKSFADSGATSQPMGPEDQLWGLRTNGEEFPFEATITRTQVEGAILFGILLRDITERVNARRALEQSEAFNRNLVLHCPVAMVVTSLPEQKCEMLNRRFTELFGYTREDVPDVGHWWALAYPDEGYRQTMKERWEARLKRAIERSESFEPFEALVRCKDGSQKYIEFSVSFVGNRSVVTFVDLTDRYLAELERRRGEEKYREVAEVAPVMIWMTDPHAMSTYLSKSWVDFTGVPLERQLGDGWAETIHPADRERCLEVFKAAAAKRELYHQEMRFRRHDGEYRWIYDTGVPRYSSDGEFAGYIGSCLDITDRKTMEEALSTFGRRLLQAQEEERLRIARELHDDFGQRLAVISMELQGAGKVLDHVRELAFDLQSLSHRLHSSSLEHFGLVVATRRLCKEMGERLGIDIEFHSENIPRNVAYDIRLCLFRVSQEALKNILKHSNARNVELSLVGTDTEIQLTIQDSGIGFDITNVDKAAGLGIISMRERLKLVNGGLSIQSVIDRGTTLRATVPVVLEQVWRMPEMPTAPANV</sequence>
<dbReference type="SMART" id="SM00387">
    <property type="entry name" value="HATPase_c"/>
    <property type="match status" value="1"/>
</dbReference>
<evidence type="ECO:0000256" key="1">
    <source>
        <dbReference type="ARBA" id="ARBA00022679"/>
    </source>
</evidence>
<dbReference type="GO" id="GO:0000155">
    <property type="term" value="F:phosphorelay sensor kinase activity"/>
    <property type="evidence" value="ECO:0007669"/>
    <property type="project" value="InterPro"/>
</dbReference>
<dbReference type="InterPro" id="IPR050482">
    <property type="entry name" value="Sensor_HK_TwoCompSys"/>
</dbReference>
<keyword evidence="2" id="KW-0418">Kinase</keyword>
<dbReference type="PROSITE" id="PS50112">
    <property type="entry name" value="PAS"/>
    <property type="match status" value="2"/>
</dbReference>
<dbReference type="AlphaFoldDB" id="A0A9J7BP70"/>
<dbReference type="InterPro" id="IPR011712">
    <property type="entry name" value="Sig_transdc_His_kin_sub3_dim/P"/>
</dbReference>
<dbReference type="InterPro" id="IPR036890">
    <property type="entry name" value="HATPase_C_sf"/>
</dbReference>
<dbReference type="KEGG" id="orp:MOP44_23635"/>
<dbReference type="InterPro" id="IPR035965">
    <property type="entry name" value="PAS-like_dom_sf"/>
</dbReference>
<dbReference type="PANTHER" id="PTHR24421">
    <property type="entry name" value="NITRATE/NITRITE SENSOR PROTEIN NARX-RELATED"/>
    <property type="match status" value="1"/>
</dbReference>
<feature type="domain" description="Histidine kinase" evidence="4">
    <location>
        <begin position="506"/>
        <end position="595"/>
    </location>
</feature>
<evidence type="ECO:0000313" key="8">
    <source>
        <dbReference type="Proteomes" id="UP001059380"/>
    </source>
</evidence>
<dbReference type="SMART" id="SM00086">
    <property type="entry name" value="PAC"/>
    <property type="match status" value="3"/>
</dbReference>
<feature type="domain" description="PAS" evidence="5">
    <location>
        <begin position="274"/>
        <end position="344"/>
    </location>
</feature>
<dbReference type="NCBIfam" id="TIGR00229">
    <property type="entry name" value="sensory_box"/>
    <property type="match status" value="3"/>
</dbReference>
<dbReference type="EMBL" id="CP093313">
    <property type="protein sequence ID" value="UWZ83546.1"/>
    <property type="molecule type" value="Genomic_DNA"/>
</dbReference>
<gene>
    <name evidence="7" type="ORF">MOP44_23635</name>
</gene>
<dbReference type="Pfam" id="PF07730">
    <property type="entry name" value="HisKA_3"/>
    <property type="match status" value="1"/>
</dbReference>
<dbReference type="CDD" id="cd16917">
    <property type="entry name" value="HATPase_UhpB-NarQ-NarX-like"/>
    <property type="match status" value="1"/>
</dbReference>
<evidence type="ECO:0000259" key="5">
    <source>
        <dbReference type="PROSITE" id="PS50112"/>
    </source>
</evidence>
<dbReference type="InterPro" id="IPR000014">
    <property type="entry name" value="PAS"/>
</dbReference>
<dbReference type="SUPFAM" id="SSF55785">
    <property type="entry name" value="PYP-like sensor domain (PAS domain)"/>
    <property type="match status" value="3"/>
</dbReference>
<dbReference type="Gene3D" id="3.30.565.10">
    <property type="entry name" value="Histidine kinase-like ATPase, C-terminal domain"/>
    <property type="match status" value="1"/>
</dbReference>
<dbReference type="InterPro" id="IPR000700">
    <property type="entry name" value="PAS-assoc_C"/>
</dbReference>
<proteinExistence type="predicted"/>
<evidence type="ECO:0000256" key="2">
    <source>
        <dbReference type="ARBA" id="ARBA00022777"/>
    </source>
</evidence>
<feature type="domain" description="PAC" evidence="6">
    <location>
        <begin position="347"/>
        <end position="399"/>
    </location>
</feature>
<feature type="domain" description="PAS" evidence="5">
    <location>
        <begin position="16"/>
        <end position="69"/>
    </location>
</feature>
<dbReference type="Pfam" id="PF08447">
    <property type="entry name" value="PAS_3"/>
    <property type="match status" value="1"/>
</dbReference>
<dbReference type="InterPro" id="IPR001610">
    <property type="entry name" value="PAC"/>
</dbReference>
<protein>
    <submittedName>
        <fullName evidence="7">PAS domain S-box protein</fullName>
    </submittedName>
</protein>
<evidence type="ECO:0000259" key="6">
    <source>
        <dbReference type="PROSITE" id="PS50113"/>
    </source>
</evidence>
<keyword evidence="3" id="KW-0902">Two-component regulatory system</keyword>
<dbReference type="PROSITE" id="PS50109">
    <property type="entry name" value="HIS_KIN"/>
    <property type="match status" value="1"/>
</dbReference>
<dbReference type="Gene3D" id="1.20.5.1930">
    <property type="match status" value="1"/>
</dbReference>
<dbReference type="Pfam" id="PF02518">
    <property type="entry name" value="HATPase_c"/>
    <property type="match status" value="1"/>
</dbReference>
<keyword evidence="8" id="KW-1185">Reference proteome</keyword>
<organism evidence="7 8">
    <name type="scientific">Occallatibacter riparius</name>
    <dbReference type="NCBI Taxonomy" id="1002689"/>
    <lineage>
        <taxon>Bacteria</taxon>
        <taxon>Pseudomonadati</taxon>
        <taxon>Acidobacteriota</taxon>
        <taxon>Terriglobia</taxon>
        <taxon>Terriglobales</taxon>
        <taxon>Acidobacteriaceae</taxon>
        <taxon>Occallatibacter</taxon>
    </lineage>
</organism>
<dbReference type="PROSITE" id="PS50113">
    <property type="entry name" value="PAC"/>
    <property type="match status" value="1"/>
</dbReference>
<reference evidence="7" key="1">
    <citation type="submission" date="2021-04" db="EMBL/GenBank/DDBJ databases">
        <title>Phylogenetic analysis of Acidobacteriaceae.</title>
        <authorList>
            <person name="Qiu L."/>
            <person name="Zhang Q."/>
        </authorList>
    </citation>
    <scope>NUCLEOTIDE SEQUENCE</scope>
    <source>
        <strain evidence="7">DSM 25168</strain>
    </source>
</reference>
<evidence type="ECO:0000256" key="3">
    <source>
        <dbReference type="ARBA" id="ARBA00023012"/>
    </source>
</evidence>
<dbReference type="SMART" id="SM00091">
    <property type="entry name" value="PAS"/>
    <property type="match status" value="3"/>
</dbReference>
<dbReference type="GO" id="GO:0046983">
    <property type="term" value="F:protein dimerization activity"/>
    <property type="evidence" value="ECO:0007669"/>
    <property type="project" value="InterPro"/>
</dbReference>
<dbReference type="GO" id="GO:0016020">
    <property type="term" value="C:membrane"/>
    <property type="evidence" value="ECO:0007669"/>
    <property type="project" value="InterPro"/>
</dbReference>
<dbReference type="Gene3D" id="3.30.450.20">
    <property type="entry name" value="PAS domain"/>
    <property type="match status" value="3"/>
</dbReference>
<dbReference type="CDD" id="cd00130">
    <property type="entry name" value="PAS"/>
    <property type="match status" value="3"/>
</dbReference>
<dbReference type="InterPro" id="IPR013655">
    <property type="entry name" value="PAS_fold_3"/>
</dbReference>
<dbReference type="Pfam" id="PF13426">
    <property type="entry name" value="PAS_9"/>
    <property type="match status" value="2"/>
</dbReference>
<dbReference type="SUPFAM" id="SSF55874">
    <property type="entry name" value="ATPase domain of HSP90 chaperone/DNA topoisomerase II/histidine kinase"/>
    <property type="match status" value="1"/>
</dbReference>
<accession>A0A9J7BP70</accession>
<evidence type="ECO:0000259" key="4">
    <source>
        <dbReference type="PROSITE" id="PS50109"/>
    </source>
</evidence>
<dbReference type="RefSeq" id="WP_260792881.1">
    <property type="nucleotide sequence ID" value="NZ_CP093313.1"/>
</dbReference>
<dbReference type="Proteomes" id="UP001059380">
    <property type="component" value="Chromosome"/>
</dbReference>
<keyword evidence="1" id="KW-0808">Transferase</keyword>
<evidence type="ECO:0000313" key="7">
    <source>
        <dbReference type="EMBL" id="UWZ83546.1"/>
    </source>
</evidence>
<dbReference type="InterPro" id="IPR005467">
    <property type="entry name" value="His_kinase_dom"/>
</dbReference>
<dbReference type="InterPro" id="IPR003594">
    <property type="entry name" value="HATPase_dom"/>
</dbReference>
<dbReference type="FunFam" id="3.30.450.20:FF:000099">
    <property type="entry name" value="Sensory box sensor histidine kinase"/>
    <property type="match status" value="1"/>
</dbReference>
<name>A0A9J7BP70_9BACT</name>